<feature type="domain" description="Nitrogen regulatory protein areA GATA-like" evidence="2">
    <location>
        <begin position="41"/>
        <end position="67"/>
    </location>
</feature>
<evidence type="ECO:0000256" key="1">
    <source>
        <dbReference type="SAM" id="MobiDB-lite"/>
    </source>
</evidence>
<feature type="compositionally biased region" description="Polar residues" evidence="1">
    <location>
        <begin position="327"/>
        <end position="342"/>
    </location>
</feature>
<protein>
    <recommendedName>
        <fullName evidence="2">Nitrogen regulatory protein areA GATA-like domain-containing protein</fullName>
    </recommendedName>
</protein>
<dbReference type="EMBL" id="CDHK01000008">
    <property type="protein sequence ID" value="CEJ60188.1"/>
    <property type="molecule type" value="Genomic_DNA"/>
</dbReference>
<feature type="region of interest" description="Disordered" evidence="1">
    <location>
        <begin position="226"/>
        <end position="361"/>
    </location>
</feature>
<name>A0A0F7TTT4_PENBI</name>
<dbReference type="Proteomes" id="UP000042958">
    <property type="component" value="Unassembled WGS sequence"/>
</dbReference>
<reference evidence="4" key="1">
    <citation type="journal article" date="2015" name="Genome Announc.">
        <title>Draft genome sequence of the fungus Penicillium brasilianum MG11.</title>
        <authorList>
            <person name="Horn F."/>
            <person name="Linde J."/>
            <person name="Mattern D.J."/>
            <person name="Walther G."/>
            <person name="Guthke R."/>
            <person name="Brakhage A.A."/>
            <person name="Valiante V."/>
        </authorList>
    </citation>
    <scope>NUCLEOTIDE SEQUENCE [LARGE SCALE GENOMIC DNA]</scope>
    <source>
        <strain evidence="4">MG11</strain>
    </source>
</reference>
<evidence type="ECO:0000313" key="3">
    <source>
        <dbReference type="EMBL" id="CEJ60188.1"/>
    </source>
</evidence>
<dbReference type="Pfam" id="PF08550">
    <property type="entry name" value="GATA_AreA"/>
    <property type="match status" value="1"/>
</dbReference>
<sequence length="361" mass="39301">MPTRFSPPGMDSRLREELSKLSIEEMIEMLENSDMEIIPGLWKVYHHALPATETNRRLENLFWRIWSNPTLQNLVNMEILMRVVWCIDSPAGITQVPELTGWQPTIFEERVFESDVTAGWDMESGFWDEGTFADQSGLDSSEGTESDGNEAYARFIKSLAETKNEEKKPVRTMVAAVDAALAMFSGILPQNMLRAQNPISPLQHSTVQSIISSTYARFIEIMAEKNGKKKQTAADADRESSSSPSLVSSHVSSPRPSPPSLSPSASFILSPNLSSIRSSRGSSSPSPPPSLSPNLSLNPSSIPPSGSPSDASSSSAPSASRSPSPDQFVSPSQALTTRPQTPESDEEEFMSFEGSTQSSGP</sequence>
<feature type="compositionally biased region" description="Low complexity" evidence="1">
    <location>
        <begin position="241"/>
        <end position="254"/>
    </location>
</feature>
<dbReference type="InterPro" id="IPR013860">
    <property type="entry name" value="AreA_GATA"/>
</dbReference>
<organism evidence="3 4">
    <name type="scientific">Penicillium brasilianum</name>
    <dbReference type="NCBI Taxonomy" id="104259"/>
    <lineage>
        <taxon>Eukaryota</taxon>
        <taxon>Fungi</taxon>
        <taxon>Dikarya</taxon>
        <taxon>Ascomycota</taxon>
        <taxon>Pezizomycotina</taxon>
        <taxon>Eurotiomycetes</taxon>
        <taxon>Eurotiomycetidae</taxon>
        <taxon>Eurotiales</taxon>
        <taxon>Aspergillaceae</taxon>
        <taxon>Penicillium</taxon>
    </lineage>
</organism>
<dbReference type="OrthoDB" id="5424234at2759"/>
<gene>
    <name evidence="3" type="ORF">PMG11_08773</name>
</gene>
<feature type="compositionally biased region" description="Low complexity" evidence="1">
    <location>
        <begin position="262"/>
        <end position="284"/>
    </location>
</feature>
<accession>A0A0F7TTT4</accession>
<keyword evidence="4" id="KW-1185">Reference proteome</keyword>
<evidence type="ECO:0000313" key="4">
    <source>
        <dbReference type="Proteomes" id="UP000042958"/>
    </source>
</evidence>
<proteinExistence type="predicted"/>
<dbReference type="AlphaFoldDB" id="A0A0F7TTT4"/>
<feature type="compositionally biased region" description="Low complexity" evidence="1">
    <location>
        <begin position="307"/>
        <end position="326"/>
    </location>
</feature>
<evidence type="ECO:0000259" key="2">
    <source>
        <dbReference type="Pfam" id="PF08550"/>
    </source>
</evidence>